<dbReference type="OrthoDB" id="1437851at2"/>
<evidence type="ECO:0000256" key="1">
    <source>
        <dbReference type="SAM" id="SignalP"/>
    </source>
</evidence>
<feature type="signal peptide" evidence="1">
    <location>
        <begin position="1"/>
        <end position="19"/>
    </location>
</feature>
<dbReference type="EMBL" id="CP001712">
    <property type="protein sequence ID" value="EAR14741.1"/>
    <property type="molecule type" value="Genomic_DNA"/>
</dbReference>
<evidence type="ECO:0008006" key="4">
    <source>
        <dbReference type="Google" id="ProtNLM"/>
    </source>
</evidence>
<evidence type="ECO:0000313" key="3">
    <source>
        <dbReference type="Proteomes" id="UP000009049"/>
    </source>
</evidence>
<organism evidence="2 3">
    <name type="scientific">Robiginitalea biformata (strain ATCC BAA-864 / DSM 15991 / KCTC 12146 / HTCC2501)</name>
    <dbReference type="NCBI Taxonomy" id="313596"/>
    <lineage>
        <taxon>Bacteria</taxon>
        <taxon>Pseudomonadati</taxon>
        <taxon>Bacteroidota</taxon>
        <taxon>Flavobacteriia</taxon>
        <taxon>Flavobacteriales</taxon>
        <taxon>Flavobacteriaceae</taxon>
        <taxon>Robiginitalea</taxon>
    </lineage>
</organism>
<name>A4CM49_ROBBH</name>
<feature type="chain" id="PRO_5002666331" description="Lipocalin-like domain-containing protein" evidence="1">
    <location>
        <begin position="20"/>
        <end position="123"/>
    </location>
</feature>
<dbReference type="eggNOG" id="ENOG5032UT8">
    <property type="taxonomic scope" value="Bacteria"/>
</dbReference>
<dbReference type="KEGG" id="rbi:RB2501_10462"/>
<protein>
    <recommendedName>
        <fullName evidence="4">Lipocalin-like domain-containing protein</fullName>
    </recommendedName>
</protein>
<dbReference type="PROSITE" id="PS51257">
    <property type="entry name" value="PROKAR_LIPOPROTEIN"/>
    <property type="match status" value="1"/>
</dbReference>
<accession>A4CM49</accession>
<keyword evidence="1" id="KW-0732">Signal</keyword>
<proteinExistence type="predicted"/>
<sequence>MRRKVPFFLLLICTLTLTACSEVETNNDPVIGIWSRADFAEAPEGRISVREEWIFNDAYLGRYHRYEGNVLTVKTDFGWEKEGAVYQIEYPGLDREADRVTLKQNPDSALLLDLQGEVLAQRE</sequence>
<dbReference type="RefSeq" id="WP_015754062.1">
    <property type="nucleotide sequence ID" value="NC_013222.1"/>
</dbReference>
<dbReference type="HOGENOM" id="CLU_2013545_0_0_10"/>
<reference evidence="2 3" key="1">
    <citation type="journal article" date="2009" name="J. Bacteriol.">
        <title>Complete genome sequence of Robiginitalea biformata HTCC2501.</title>
        <authorList>
            <person name="Oh H.M."/>
            <person name="Giovannoni S.J."/>
            <person name="Lee K."/>
            <person name="Ferriera S."/>
            <person name="Johnson J."/>
            <person name="Cho J.C."/>
        </authorList>
    </citation>
    <scope>NUCLEOTIDE SEQUENCE [LARGE SCALE GENOMIC DNA]</scope>
    <source>
        <strain evidence="3">ATCC BAA-864 / HTCC2501 / KCTC 12146</strain>
    </source>
</reference>
<evidence type="ECO:0000313" key="2">
    <source>
        <dbReference type="EMBL" id="EAR14741.1"/>
    </source>
</evidence>
<gene>
    <name evidence="2" type="ordered locus">RB2501_10462</name>
</gene>
<keyword evidence="3" id="KW-1185">Reference proteome</keyword>
<dbReference type="AlphaFoldDB" id="A4CM49"/>
<dbReference type="Proteomes" id="UP000009049">
    <property type="component" value="Chromosome"/>
</dbReference>